<dbReference type="PANTHER" id="PTHR43489:SF6">
    <property type="entry name" value="HYDROXYPYRUVATE ISOMERASE-RELATED"/>
    <property type="match status" value="1"/>
</dbReference>
<dbReference type="EMBL" id="CP009220">
    <property type="protein sequence ID" value="ALC06607.1"/>
    <property type="molecule type" value="Genomic_DNA"/>
</dbReference>
<feature type="active site" description="Proton donor/acceptor" evidence="3">
    <location>
        <position position="238"/>
    </location>
</feature>
<evidence type="ECO:0000256" key="3">
    <source>
        <dbReference type="PIRSR" id="PIRSR006241-50"/>
    </source>
</evidence>
<evidence type="ECO:0000313" key="5">
    <source>
        <dbReference type="EMBL" id="ALC06607.1"/>
    </source>
</evidence>
<feature type="active site" description="Proton donor/acceptor" evidence="3">
    <location>
        <position position="139"/>
    </location>
</feature>
<protein>
    <submittedName>
        <fullName evidence="5">Hydroxypyruvate isomerase</fullName>
    </submittedName>
</protein>
<sequence>MPRFAANLSLTFTELSFLDRFAAAAAYPFEGVEFQFPYEENPEDIKYAADSAGLPIALFNAPPGETKGLAAVETPEDFQRSFQPALDYAAILKPEKMHIMAGVTKDSEENSEENTAHYVSNIRWAADKLQELDVLAVIEPISPRSIPGYFLNDLTQARELTTQISHGNVKILFDIFHIQQIHGDLSRNLRALHADGLLGHIQVASVPHRNEPGYGEVNDKIIFDLIDVLHYPGFVGGEYIPTFTTEEGLHWLESAVSTP</sequence>
<dbReference type="PIRSF" id="PIRSF006241">
    <property type="entry name" value="HyI"/>
    <property type="match status" value="1"/>
</dbReference>
<gene>
    <name evidence="5" type="ORF">CDES_11190</name>
</gene>
<dbReference type="STRING" id="931089.CDES_11190"/>
<keyword evidence="6" id="KW-1185">Reference proteome</keyword>
<name>A0A0M4CZE3_9CORY</name>
<dbReference type="InterPro" id="IPR026040">
    <property type="entry name" value="HyI-like"/>
</dbReference>
<dbReference type="RefSeq" id="WP_053545526.1">
    <property type="nucleotide sequence ID" value="NZ_CP009220.1"/>
</dbReference>
<dbReference type="GO" id="GO:0008903">
    <property type="term" value="F:hydroxypyruvate isomerase activity"/>
    <property type="evidence" value="ECO:0007669"/>
    <property type="project" value="TreeGrafter"/>
</dbReference>
<evidence type="ECO:0000313" key="6">
    <source>
        <dbReference type="Proteomes" id="UP000068067"/>
    </source>
</evidence>
<dbReference type="InterPro" id="IPR013022">
    <property type="entry name" value="Xyl_isomerase-like_TIM-brl"/>
</dbReference>
<evidence type="ECO:0000256" key="2">
    <source>
        <dbReference type="PIRNR" id="PIRNR006241"/>
    </source>
</evidence>
<comment type="similarity">
    <text evidence="2">Belongs to the hyi family.</text>
</comment>
<dbReference type="PATRIC" id="fig|931089.4.peg.2265"/>
<dbReference type="SUPFAM" id="SSF51658">
    <property type="entry name" value="Xylose isomerase-like"/>
    <property type="match status" value="1"/>
</dbReference>
<dbReference type="AlphaFoldDB" id="A0A0M4CZE3"/>
<organism evidence="5 6">
    <name type="scientific">Corynebacterium deserti GIMN1.010</name>
    <dbReference type="NCBI Taxonomy" id="931089"/>
    <lineage>
        <taxon>Bacteria</taxon>
        <taxon>Bacillati</taxon>
        <taxon>Actinomycetota</taxon>
        <taxon>Actinomycetes</taxon>
        <taxon>Mycobacteriales</taxon>
        <taxon>Corynebacteriaceae</taxon>
        <taxon>Corynebacterium</taxon>
    </lineage>
</organism>
<keyword evidence="1 2" id="KW-0413">Isomerase</keyword>
<dbReference type="Proteomes" id="UP000068067">
    <property type="component" value="Chromosome"/>
</dbReference>
<evidence type="ECO:0000259" key="4">
    <source>
        <dbReference type="Pfam" id="PF01261"/>
    </source>
</evidence>
<dbReference type="InterPro" id="IPR050417">
    <property type="entry name" value="Sugar_Epim/Isomerase"/>
</dbReference>
<dbReference type="Gene3D" id="3.20.20.150">
    <property type="entry name" value="Divalent-metal-dependent TIM barrel enzymes"/>
    <property type="match status" value="1"/>
</dbReference>
<dbReference type="InterPro" id="IPR036237">
    <property type="entry name" value="Xyl_isomerase-like_sf"/>
</dbReference>
<feature type="domain" description="Xylose isomerase-like TIM barrel" evidence="4">
    <location>
        <begin position="21"/>
        <end position="254"/>
    </location>
</feature>
<keyword evidence="5" id="KW-0670">Pyruvate</keyword>
<reference evidence="5 6" key="1">
    <citation type="submission" date="2014-08" db="EMBL/GenBank/DDBJ databases">
        <title>Complete genome sequence of Corynebacterium deserti GIMN1.010 (=DSM 45689), isolated from desert sand in western China.</title>
        <authorList>
            <person name="Ruckert C."/>
            <person name="Albersmeier A."/>
            <person name="Kalinowski J."/>
        </authorList>
    </citation>
    <scope>NUCLEOTIDE SEQUENCE [LARGE SCALE GENOMIC DNA]</scope>
    <source>
        <strain evidence="5 6">GIMN1.010</strain>
    </source>
</reference>
<dbReference type="Pfam" id="PF01261">
    <property type="entry name" value="AP_endonuc_2"/>
    <property type="match status" value="1"/>
</dbReference>
<evidence type="ECO:0000256" key="1">
    <source>
        <dbReference type="ARBA" id="ARBA00023235"/>
    </source>
</evidence>
<dbReference type="KEGG" id="cdx:CDES_11190"/>
<dbReference type="GO" id="GO:0046487">
    <property type="term" value="P:glyoxylate metabolic process"/>
    <property type="evidence" value="ECO:0007669"/>
    <property type="project" value="TreeGrafter"/>
</dbReference>
<dbReference type="PANTHER" id="PTHR43489">
    <property type="entry name" value="ISOMERASE"/>
    <property type="match status" value="1"/>
</dbReference>
<accession>A0A0M4CZE3</accession>
<dbReference type="OrthoDB" id="9786584at2"/>
<proteinExistence type="inferred from homology"/>